<feature type="region of interest" description="Disordered" evidence="2">
    <location>
        <begin position="461"/>
        <end position="499"/>
    </location>
</feature>
<evidence type="ECO:0000256" key="1">
    <source>
        <dbReference type="ARBA" id="ARBA00022729"/>
    </source>
</evidence>
<evidence type="ECO:0000313" key="5">
    <source>
        <dbReference type="EMBL" id="MBW7474963.1"/>
    </source>
</evidence>
<evidence type="ECO:0000313" key="6">
    <source>
        <dbReference type="Proteomes" id="UP000812277"/>
    </source>
</evidence>
<dbReference type="EMBL" id="JAHZIJ010000005">
    <property type="protein sequence ID" value="MBW7474963.1"/>
    <property type="molecule type" value="Genomic_DNA"/>
</dbReference>
<keyword evidence="6" id="KW-1185">Reference proteome</keyword>
<dbReference type="InterPro" id="IPR011098">
    <property type="entry name" value="G5_dom"/>
</dbReference>
<dbReference type="RefSeq" id="WP_219872213.1">
    <property type="nucleotide sequence ID" value="NZ_JAHZIJ010000005.1"/>
</dbReference>
<dbReference type="PROSITE" id="PS51109">
    <property type="entry name" value="G5"/>
    <property type="match status" value="1"/>
</dbReference>
<feature type="transmembrane region" description="Helical" evidence="3">
    <location>
        <begin position="5"/>
        <end position="26"/>
    </location>
</feature>
<dbReference type="Pfam" id="PF07501">
    <property type="entry name" value="G5"/>
    <property type="match status" value="1"/>
</dbReference>
<evidence type="ECO:0000259" key="4">
    <source>
        <dbReference type="PROSITE" id="PS51109"/>
    </source>
</evidence>
<dbReference type="SMART" id="SM01208">
    <property type="entry name" value="G5"/>
    <property type="match status" value="1"/>
</dbReference>
<dbReference type="PANTHER" id="PTHR35788:SF1">
    <property type="entry name" value="EXPORTED PROTEIN"/>
    <property type="match status" value="1"/>
</dbReference>
<keyword evidence="1" id="KW-0732">Signal</keyword>
<organism evidence="5 6">
    <name type="scientific">Paenibacillus oenotherae</name>
    <dbReference type="NCBI Taxonomy" id="1435645"/>
    <lineage>
        <taxon>Bacteria</taxon>
        <taxon>Bacillati</taxon>
        <taxon>Bacillota</taxon>
        <taxon>Bacilli</taxon>
        <taxon>Bacillales</taxon>
        <taxon>Paenibacillaceae</taxon>
        <taxon>Paenibacillus</taxon>
    </lineage>
</organism>
<dbReference type="Pfam" id="PF04294">
    <property type="entry name" value="VanW"/>
    <property type="match status" value="1"/>
</dbReference>
<feature type="compositionally biased region" description="Basic and acidic residues" evidence="2">
    <location>
        <begin position="478"/>
        <end position="499"/>
    </location>
</feature>
<evidence type="ECO:0000256" key="3">
    <source>
        <dbReference type="SAM" id="Phobius"/>
    </source>
</evidence>
<name>A0ABS7D4X9_9BACL</name>
<keyword evidence="3" id="KW-0472">Membrane</keyword>
<accession>A0ABS7D4X9</accession>
<comment type="caution">
    <text evidence="5">The sequence shown here is derived from an EMBL/GenBank/DDBJ whole genome shotgun (WGS) entry which is preliminary data.</text>
</comment>
<dbReference type="Proteomes" id="UP000812277">
    <property type="component" value="Unassembled WGS sequence"/>
</dbReference>
<protein>
    <submittedName>
        <fullName evidence="5">VanW family protein</fullName>
    </submittedName>
</protein>
<reference evidence="5 6" key="1">
    <citation type="submission" date="2021-07" db="EMBL/GenBank/DDBJ databases">
        <title>Paenibacillus radiodurans sp. nov., isolated from the southeastern edge of Tengger Desert.</title>
        <authorList>
            <person name="Zhang G."/>
        </authorList>
    </citation>
    <scope>NUCLEOTIDE SEQUENCE [LARGE SCALE GENOMIC DNA]</scope>
    <source>
        <strain evidence="5 6">DT7-4</strain>
    </source>
</reference>
<gene>
    <name evidence="5" type="ORF">K0T92_09420</name>
</gene>
<dbReference type="PANTHER" id="PTHR35788">
    <property type="entry name" value="EXPORTED PROTEIN-RELATED"/>
    <property type="match status" value="1"/>
</dbReference>
<feature type="domain" description="G5" evidence="4">
    <location>
        <begin position="392"/>
        <end position="472"/>
    </location>
</feature>
<evidence type="ECO:0000256" key="2">
    <source>
        <dbReference type="SAM" id="MobiDB-lite"/>
    </source>
</evidence>
<dbReference type="InterPro" id="IPR052913">
    <property type="entry name" value="Glycopeptide_resist_protein"/>
</dbReference>
<keyword evidence="3" id="KW-0812">Transmembrane</keyword>
<dbReference type="Gene3D" id="2.20.230.10">
    <property type="entry name" value="Resuscitation-promoting factor rpfb"/>
    <property type="match status" value="1"/>
</dbReference>
<proteinExistence type="predicted"/>
<keyword evidence="3" id="KW-1133">Transmembrane helix</keyword>
<dbReference type="InterPro" id="IPR007391">
    <property type="entry name" value="Vancomycin_resist_VanW"/>
</dbReference>
<sequence length="499" mass="55500">MKRSYYVWIVVAALLFVGLAGWRYIWVYASKDTIPGGVVLQGRSGMEDGSVSLGSSTIFAIGGLTIDAALEQIQHRTDALRNLKFTLQANGKKQNKTWTLSQLGVHIDTKDAAAVISKLTAGNMWDRLQYRRQFPANIHFELRWNKEQFKKQVRSVWGMLDANEPVNATRTITSDERIVYTPHQNAYRLDMNRLLIEAQTALENAAAEQWGAAGEAADIVLPLPLRTVQPNVTLERLKSEGIERKIASFTTDFSSSGKGRTYNVSMVAKTLNDWQLAPDEVFDYRKVISLTRDKYGFREAPVILNGELVPGIGGGICQVSSTLYNAALLAGLEMVERRNHSLPVSYLPKGRDATFAEGAINFRFKNTTGKHVIIRTSTSGRKLTVMLFGTLPHNIKYKIQSATVKVIEPPVKEIPSSIVPAGERLLMKTGKPGYIIETYRIALQDGKEVSRTRISRDTYKAQPTVYSISPEHSGPRAIKSEDGPGSRKQLLEDGVRSED</sequence>